<evidence type="ECO:0000313" key="2">
    <source>
        <dbReference type="Proteomes" id="UP001055439"/>
    </source>
</evidence>
<accession>A0A9E7G8I8</accession>
<reference evidence="1" key="1">
    <citation type="submission" date="2022-05" db="EMBL/GenBank/DDBJ databases">
        <title>The Musa troglodytarum L. genome provides insights into the mechanism of non-climacteric behaviour and enrichment of carotenoids.</title>
        <authorList>
            <person name="Wang J."/>
        </authorList>
    </citation>
    <scope>NUCLEOTIDE SEQUENCE</scope>
    <source>
        <tissue evidence="1">Leaf</tissue>
    </source>
</reference>
<evidence type="ECO:0000313" key="1">
    <source>
        <dbReference type="EMBL" id="URE10921.1"/>
    </source>
</evidence>
<proteinExistence type="predicted"/>
<sequence>MYMLDCDSSPIQLPLHPSGSSNMLNLLHTSASYERILHMREVVIKAIWRVILMMHETKESYRPSFLETLQDSDLTQEWMLKLHMASTISERINHALPRLIYTGYSCKQGWFCTPCLKTPGLRQKWKAQFSSLQTQQTLMQAKSHRQILDPNHSNEEY</sequence>
<dbReference type="AlphaFoldDB" id="A0A9E7G8I8"/>
<gene>
    <name evidence="1" type="ORF">MUK42_04385</name>
</gene>
<dbReference type="Proteomes" id="UP001055439">
    <property type="component" value="Chromosome 6"/>
</dbReference>
<dbReference type="EMBL" id="CP097508">
    <property type="protein sequence ID" value="URE10921.1"/>
    <property type="molecule type" value="Genomic_DNA"/>
</dbReference>
<protein>
    <submittedName>
        <fullName evidence="1">Uncharacterized protein</fullName>
    </submittedName>
</protein>
<keyword evidence="2" id="KW-1185">Reference proteome</keyword>
<name>A0A9E7G8I8_9LILI</name>
<organism evidence="1 2">
    <name type="scientific">Musa troglodytarum</name>
    <name type="common">fe'i banana</name>
    <dbReference type="NCBI Taxonomy" id="320322"/>
    <lineage>
        <taxon>Eukaryota</taxon>
        <taxon>Viridiplantae</taxon>
        <taxon>Streptophyta</taxon>
        <taxon>Embryophyta</taxon>
        <taxon>Tracheophyta</taxon>
        <taxon>Spermatophyta</taxon>
        <taxon>Magnoliopsida</taxon>
        <taxon>Liliopsida</taxon>
        <taxon>Zingiberales</taxon>
        <taxon>Musaceae</taxon>
        <taxon>Musa</taxon>
    </lineage>
</organism>
<dbReference type="OrthoDB" id="242257at2759"/>